<evidence type="ECO:0000313" key="2">
    <source>
        <dbReference type="Proteomes" id="UP001144978"/>
    </source>
</evidence>
<keyword evidence="2" id="KW-1185">Reference proteome</keyword>
<evidence type="ECO:0000313" key="1">
    <source>
        <dbReference type="EMBL" id="KAJ3003515.1"/>
    </source>
</evidence>
<name>A0ACC1PYM5_9APHY</name>
<dbReference type="EMBL" id="JANSHE010001275">
    <property type="protein sequence ID" value="KAJ3003515.1"/>
    <property type="molecule type" value="Genomic_DNA"/>
</dbReference>
<protein>
    <submittedName>
        <fullName evidence="1">Uncharacterized protein</fullName>
    </submittedName>
</protein>
<gene>
    <name evidence="1" type="ORF">NUW54_g5260</name>
</gene>
<sequence length="283" mass="31996">MNHIVSADPAGDRPWKKPTAEVYVEVPRRDKRLHVVTTYEAAGDEITEDHDLRVHGETPAEEDDGRVPVRTLDHFCVFEPETNSLLPFERLLTAEDPSSYRWVAVGVIGSYVEDPGEGEGEGEEEDEDESIADDTDQRVLLSKIIECDAHYPTKHDGIWTVDWKVYLRTEYAWYIVLRPAAFYARFYRHAWTCHRIAQTLLDAVTQELQISAAEVVRAVNTPPPMKDILRPTFDALGVTITEQELTANDMVSEMVLTARPALNIIRTGAISDVRPQRALPSMP</sequence>
<comment type="caution">
    <text evidence="1">The sequence shown here is derived from an EMBL/GenBank/DDBJ whole genome shotgun (WGS) entry which is preliminary data.</text>
</comment>
<proteinExistence type="predicted"/>
<dbReference type="Proteomes" id="UP001144978">
    <property type="component" value="Unassembled WGS sequence"/>
</dbReference>
<organism evidence="1 2">
    <name type="scientific">Trametes sanguinea</name>
    <dbReference type="NCBI Taxonomy" id="158606"/>
    <lineage>
        <taxon>Eukaryota</taxon>
        <taxon>Fungi</taxon>
        <taxon>Dikarya</taxon>
        <taxon>Basidiomycota</taxon>
        <taxon>Agaricomycotina</taxon>
        <taxon>Agaricomycetes</taxon>
        <taxon>Polyporales</taxon>
        <taxon>Polyporaceae</taxon>
        <taxon>Trametes</taxon>
    </lineage>
</organism>
<accession>A0ACC1PYM5</accession>
<reference evidence="1" key="1">
    <citation type="submission" date="2022-08" db="EMBL/GenBank/DDBJ databases">
        <title>Genome Sequence of Pycnoporus sanguineus.</title>
        <authorList>
            <person name="Buettner E."/>
        </authorList>
    </citation>
    <scope>NUCLEOTIDE SEQUENCE</scope>
    <source>
        <strain evidence="1">CG-C14</strain>
    </source>
</reference>